<gene>
    <name evidence="10" type="ORF">ISALK_00750</name>
</gene>
<evidence type="ECO:0000256" key="4">
    <source>
        <dbReference type="ARBA" id="ARBA00022989"/>
    </source>
</evidence>
<reference evidence="10 11" key="1">
    <citation type="submission" date="2019-04" db="EMBL/GenBank/DDBJ databases">
        <title>Isachenkonia alkalipeptolytica gen. nov. sp. nov. a new anaerobic, alkiliphilic organothrophic bacterium capable to reduce synthesized ferrihydrite isolated from a soda lake.</title>
        <authorList>
            <person name="Toshchakov S.V."/>
            <person name="Zavarzina D.G."/>
            <person name="Zhilina T.N."/>
            <person name="Kostrikina N.A."/>
            <person name="Kublanov I.V."/>
        </authorList>
    </citation>
    <scope>NUCLEOTIDE SEQUENCE [LARGE SCALE GENOMIC DNA]</scope>
    <source>
        <strain evidence="10 11">Z-1701</strain>
    </source>
</reference>
<evidence type="ECO:0000256" key="7">
    <source>
        <dbReference type="RuleBase" id="RU000320"/>
    </source>
</evidence>
<feature type="transmembrane region" description="Helical" evidence="8">
    <location>
        <begin position="30"/>
        <end position="47"/>
    </location>
</feature>
<evidence type="ECO:0000256" key="1">
    <source>
        <dbReference type="ARBA" id="ARBA00004651"/>
    </source>
</evidence>
<dbReference type="GO" id="GO:0016491">
    <property type="term" value="F:oxidoreductase activity"/>
    <property type="evidence" value="ECO:0007669"/>
    <property type="project" value="UniProtKB-KW"/>
</dbReference>
<evidence type="ECO:0000256" key="2">
    <source>
        <dbReference type="ARBA" id="ARBA00022475"/>
    </source>
</evidence>
<dbReference type="GO" id="GO:0005886">
    <property type="term" value="C:plasma membrane"/>
    <property type="evidence" value="ECO:0007669"/>
    <property type="project" value="UniProtKB-SubCell"/>
</dbReference>
<keyword evidence="11" id="KW-1185">Reference proteome</keyword>
<comment type="subcellular location">
    <subcellularLocation>
        <location evidence="1">Cell membrane</location>
        <topology evidence="1">Multi-pass membrane protein</topology>
    </subcellularLocation>
    <subcellularLocation>
        <location evidence="7">Membrane</location>
        <topology evidence="7">Multi-pass membrane protein</topology>
    </subcellularLocation>
</comment>
<dbReference type="InterPro" id="IPR052175">
    <property type="entry name" value="ComplexI-like_HydComp"/>
</dbReference>
<keyword evidence="6 8" id="KW-0472">Membrane</keyword>
<keyword evidence="5" id="KW-0560">Oxidoreductase</keyword>
<name>A0AA43XHF9_9CLOT</name>
<keyword evidence="3 7" id="KW-0812">Transmembrane</keyword>
<evidence type="ECO:0000256" key="8">
    <source>
        <dbReference type="SAM" id="Phobius"/>
    </source>
</evidence>
<feature type="transmembrane region" description="Helical" evidence="8">
    <location>
        <begin position="580"/>
        <end position="598"/>
    </location>
</feature>
<feature type="transmembrane region" description="Helical" evidence="8">
    <location>
        <begin position="72"/>
        <end position="93"/>
    </location>
</feature>
<dbReference type="InterPro" id="IPR003918">
    <property type="entry name" value="NADH_UbQ_OxRdtase"/>
</dbReference>
<evidence type="ECO:0000256" key="3">
    <source>
        <dbReference type="ARBA" id="ARBA00022692"/>
    </source>
</evidence>
<evidence type="ECO:0000313" key="11">
    <source>
        <dbReference type="Proteomes" id="UP000449710"/>
    </source>
</evidence>
<evidence type="ECO:0000313" key="10">
    <source>
        <dbReference type="EMBL" id="NBG87018.1"/>
    </source>
</evidence>
<dbReference type="InterPro" id="IPR001750">
    <property type="entry name" value="ND/Mrp_TM"/>
</dbReference>
<feature type="transmembrane region" description="Helical" evidence="8">
    <location>
        <begin position="519"/>
        <end position="540"/>
    </location>
</feature>
<dbReference type="PANTHER" id="PTHR42682">
    <property type="entry name" value="HYDROGENASE-4 COMPONENT F"/>
    <property type="match status" value="1"/>
</dbReference>
<evidence type="ECO:0000256" key="5">
    <source>
        <dbReference type="ARBA" id="ARBA00023002"/>
    </source>
</evidence>
<feature type="transmembrane region" description="Helical" evidence="8">
    <location>
        <begin position="374"/>
        <end position="392"/>
    </location>
</feature>
<dbReference type="AlphaFoldDB" id="A0AA43XHF9"/>
<feature type="domain" description="NADH:quinone oxidoreductase/Mrp antiporter transmembrane" evidence="9">
    <location>
        <begin position="114"/>
        <end position="401"/>
    </location>
</feature>
<feature type="transmembrane region" description="Helical" evidence="8">
    <location>
        <begin position="464"/>
        <end position="487"/>
    </location>
</feature>
<feature type="transmembrane region" description="Helical" evidence="8">
    <location>
        <begin position="270"/>
        <end position="291"/>
    </location>
</feature>
<evidence type="ECO:0000259" key="9">
    <source>
        <dbReference type="Pfam" id="PF00361"/>
    </source>
</evidence>
<dbReference type="GO" id="GO:0008137">
    <property type="term" value="F:NADH dehydrogenase (ubiquinone) activity"/>
    <property type="evidence" value="ECO:0007669"/>
    <property type="project" value="InterPro"/>
</dbReference>
<feature type="transmembrane region" description="Helical" evidence="8">
    <location>
        <begin position="300"/>
        <end position="323"/>
    </location>
</feature>
<feature type="transmembrane region" description="Helical" evidence="8">
    <location>
        <begin position="329"/>
        <end position="354"/>
    </location>
</feature>
<sequence length="599" mass="66802">MPASIVLFIVLELLIIPSIGDKERKIRRNVVKVFVLLTTIFMILIFNEVQRAPVVYEIGNVFGMGAIFRIDMLNYVFIILTGIVWLALGIYSLEDINYVFYTLTYFAIIGTLMAGDLLSFFLFFEAMTFISYALMVYHRGEDQLEAGKVYIYMGIIGGLSILSGILMLSAYTGSFEWSPLAVQFSEMGPIKYIIAAFLIGGFGIKAGMVPFHFWMPKVYEGGPISVVALSSGILIKIGAYGILRVVSVVFSVTDSARLSSVELLWQVSRNIGAVVIWIGIITMVVGVFMALQQGNMKRMLAYHSVSQMGYMIMGIGVAGYLGYEGAMGFAGAVFHMINHAFFKVILFMVAGLVFLRTREWNMYKLGGLWKKMPLTALLCLIAVFGITGMPGFNGFASKSVLHHAIDEAYLYGHEVFRYAELLFVIVSAGTVCSFLKFFGYIFLGDLAPEYEKIEGDHYRMNGAMGILAFFVIAIGLNPSFFFEGYLIPAASSFTYSPEFIQSYLVGLEFFGADEIVDFLGVYIIGFGMFVVGVKFHLFSLPLPKWINAERFIYKPVTVVCEKFPNFCVQQFEKRIIFGDVVIYAVLLTVILGMLIVFGI</sequence>
<accession>A0AA43XHF9</accession>
<dbReference type="Pfam" id="PF00361">
    <property type="entry name" value="Proton_antipo_M"/>
    <property type="match status" value="1"/>
</dbReference>
<dbReference type="PRINTS" id="PR01437">
    <property type="entry name" value="NUOXDRDTASE4"/>
</dbReference>
<protein>
    <submittedName>
        <fullName evidence="10">NADH dehydrogenase</fullName>
    </submittedName>
</protein>
<feature type="transmembrane region" description="Helical" evidence="8">
    <location>
        <begin position="149"/>
        <end position="172"/>
    </location>
</feature>
<feature type="transmembrane region" description="Helical" evidence="8">
    <location>
        <begin position="192"/>
        <end position="214"/>
    </location>
</feature>
<comment type="caution">
    <text evidence="10">The sequence shown here is derived from an EMBL/GenBank/DDBJ whole genome shotgun (WGS) entry which is preliminary data.</text>
</comment>
<dbReference type="Proteomes" id="UP000449710">
    <property type="component" value="Unassembled WGS sequence"/>
</dbReference>
<keyword evidence="2" id="KW-1003">Cell membrane</keyword>
<dbReference type="PANTHER" id="PTHR42682:SF4">
    <property type="entry name" value="NADH-UBIQUINONE_PLASTOQUINONE"/>
    <property type="match status" value="1"/>
</dbReference>
<dbReference type="GO" id="GO:0042773">
    <property type="term" value="P:ATP synthesis coupled electron transport"/>
    <property type="evidence" value="ECO:0007669"/>
    <property type="project" value="InterPro"/>
</dbReference>
<evidence type="ECO:0000256" key="6">
    <source>
        <dbReference type="ARBA" id="ARBA00023136"/>
    </source>
</evidence>
<dbReference type="EMBL" id="SUMG01000001">
    <property type="protein sequence ID" value="NBG87018.1"/>
    <property type="molecule type" value="Genomic_DNA"/>
</dbReference>
<proteinExistence type="predicted"/>
<feature type="transmembrane region" description="Helical" evidence="8">
    <location>
        <begin position="421"/>
        <end position="443"/>
    </location>
</feature>
<feature type="transmembrane region" description="Helical" evidence="8">
    <location>
        <begin position="226"/>
        <end position="250"/>
    </location>
</feature>
<organism evidence="10 11">
    <name type="scientific">Isachenkonia alkalipeptolytica</name>
    <dbReference type="NCBI Taxonomy" id="2565777"/>
    <lineage>
        <taxon>Bacteria</taxon>
        <taxon>Bacillati</taxon>
        <taxon>Bacillota</taxon>
        <taxon>Clostridia</taxon>
        <taxon>Eubacteriales</taxon>
        <taxon>Clostridiaceae</taxon>
        <taxon>Isachenkonia</taxon>
    </lineage>
</organism>
<feature type="transmembrane region" description="Helical" evidence="8">
    <location>
        <begin position="105"/>
        <end position="137"/>
    </location>
</feature>
<keyword evidence="4 8" id="KW-1133">Transmembrane helix</keyword>